<organism evidence="1">
    <name type="scientific">Anopheles marajoara</name>
    <dbReference type="NCBI Taxonomy" id="58244"/>
    <lineage>
        <taxon>Eukaryota</taxon>
        <taxon>Metazoa</taxon>
        <taxon>Ecdysozoa</taxon>
        <taxon>Arthropoda</taxon>
        <taxon>Hexapoda</taxon>
        <taxon>Insecta</taxon>
        <taxon>Pterygota</taxon>
        <taxon>Neoptera</taxon>
        <taxon>Endopterygota</taxon>
        <taxon>Diptera</taxon>
        <taxon>Nematocera</taxon>
        <taxon>Culicoidea</taxon>
        <taxon>Culicidae</taxon>
        <taxon>Anophelinae</taxon>
        <taxon>Anopheles</taxon>
    </lineage>
</organism>
<proteinExistence type="predicted"/>
<sequence length="119" mass="13309">MSVFRVPGISCPVAVTAPTTAAAAYANPLFFNVHFLLHSNNTHTNTHVSTARHTYTHSRNRTVGGGKRWDIRLFTTTPGKLAIGISRIRINDSRHTTHKRFPHTKNTMLVHEWVVVVGK</sequence>
<name>A0A2M4C7D6_9DIPT</name>
<dbReference type="EMBL" id="GGFJ01012092">
    <property type="protein sequence ID" value="MBW61233.1"/>
    <property type="molecule type" value="Transcribed_RNA"/>
</dbReference>
<dbReference type="AlphaFoldDB" id="A0A2M4C7D6"/>
<accession>A0A2M4C7D6</accession>
<reference evidence="1" key="1">
    <citation type="submission" date="2018-01" db="EMBL/GenBank/DDBJ databases">
        <title>An insight into the sialome of Amazonian anophelines.</title>
        <authorList>
            <person name="Ribeiro J.M."/>
            <person name="Scarpassa V."/>
            <person name="Calvo E."/>
        </authorList>
    </citation>
    <scope>NUCLEOTIDE SEQUENCE</scope>
    <source>
        <tissue evidence="1">Salivary glands</tissue>
    </source>
</reference>
<protein>
    <submittedName>
        <fullName evidence="1">Putative secreted protein</fullName>
    </submittedName>
</protein>
<evidence type="ECO:0000313" key="1">
    <source>
        <dbReference type="EMBL" id="MBW61233.1"/>
    </source>
</evidence>